<name>A0A318S8D6_9DEIO</name>
<proteinExistence type="predicted"/>
<comment type="caution">
    <text evidence="1">The sequence shown here is derived from an EMBL/GenBank/DDBJ whole genome shotgun (WGS) entry which is preliminary data.</text>
</comment>
<dbReference type="Proteomes" id="UP000248326">
    <property type="component" value="Unassembled WGS sequence"/>
</dbReference>
<reference evidence="1 2" key="1">
    <citation type="submission" date="2018-06" db="EMBL/GenBank/DDBJ databases">
        <title>Genomic Encyclopedia of Type Strains, Phase IV (KMG-IV): sequencing the most valuable type-strain genomes for metagenomic binning, comparative biology and taxonomic classification.</title>
        <authorList>
            <person name="Goeker M."/>
        </authorList>
    </citation>
    <scope>NUCLEOTIDE SEQUENCE [LARGE SCALE GENOMIC DNA]</scope>
    <source>
        <strain evidence="1 2">DSM 18048</strain>
    </source>
</reference>
<evidence type="ECO:0000313" key="2">
    <source>
        <dbReference type="Proteomes" id="UP000248326"/>
    </source>
</evidence>
<accession>A0A318S8D6</accession>
<dbReference type="AlphaFoldDB" id="A0A318S8D6"/>
<evidence type="ECO:0000313" key="1">
    <source>
        <dbReference type="EMBL" id="PYE51892.1"/>
    </source>
</evidence>
<dbReference type="EMBL" id="QJSX01000014">
    <property type="protein sequence ID" value="PYE51892.1"/>
    <property type="molecule type" value="Genomic_DNA"/>
</dbReference>
<keyword evidence="2" id="KW-1185">Reference proteome</keyword>
<organism evidence="1 2">
    <name type="scientific">Deinococcus yavapaiensis KR-236</name>
    <dbReference type="NCBI Taxonomy" id="694435"/>
    <lineage>
        <taxon>Bacteria</taxon>
        <taxon>Thermotogati</taxon>
        <taxon>Deinococcota</taxon>
        <taxon>Deinococci</taxon>
        <taxon>Deinococcales</taxon>
        <taxon>Deinococcaceae</taxon>
        <taxon>Deinococcus</taxon>
    </lineage>
</organism>
<protein>
    <submittedName>
        <fullName evidence="1">Uncharacterized protein</fullName>
    </submittedName>
</protein>
<gene>
    <name evidence="1" type="ORF">DES52_11493</name>
</gene>
<dbReference type="RefSeq" id="WP_110887918.1">
    <property type="nucleotide sequence ID" value="NZ_QJSX01000014.1"/>
</dbReference>
<sequence>MTQGPHLVDWREFPNDLSAPLKALTLAGCDVVVERRVVETSNALDDHYRLRVVHGGRELVNAESSDVMGLTKYADEAYRALSNHLER</sequence>